<dbReference type="InterPro" id="IPR005467">
    <property type="entry name" value="His_kinase_dom"/>
</dbReference>
<dbReference type="InterPro" id="IPR036097">
    <property type="entry name" value="HisK_dim/P_sf"/>
</dbReference>
<evidence type="ECO:0000259" key="6">
    <source>
        <dbReference type="PROSITE" id="PS50109"/>
    </source>
</evidence>
<dbReference type="PROSITE" id="PS50109">
    <property type="entry name" value="HIS_KIN"/>
    <property type="match status" value="1"/>
</dbReference>
<keyword evidence="8" id="KW-1185">Reference proteome</keyword>
<dbReference type="InterPro" id="IPR003594">
    <property type="entry name" value="HATPase_dom"/>
</dbReference>
<evidence type="ECO:0000256" key="1">
    <source>
        <dbReference type="ARBA" id="ARBA00000085"/>
    </source>
</evidence>
<evidence type="ECO:0000313" key="8">
    <source>
        <dbReference type="Proteomes" id="UP000664698"/>
    </source>
</evidence>
<dbReference type="PANTHER" id="PTHR43047">
    <property type="entry name" value="TWO-COMPONENT HISTIDINE PROTEIN KINASE"/>
    <property type="match status" value="1"/>
</dbReference>
<dbReference type="Proteomes" id="UP000664698">
    <property type="component" value="Unassembled WGS sequence"/>
</dbReference>
<dbReference type="InterPro" id="IPR003661">
    <property type="entry name" value="HisK_dim/P_dom"/>
</dbReference>
<dbReference type="SUPFAM" id="SSF47384">
    <property type="entry name" value="Homodimeric domain of signal transducing histidine kinase"/>
    <property type="match status" value="1"/>
</dbReference>
<dbReference type="Pfam" id="PF02518">
    <property type="entry name" value="HATPase_c"/>
    <property type="match status" value="1"/>
</dbReference>
<dbReference type="InterPro" id="IPR029016">
    <property type="entry name" value="GAF-like_dom_sf"/>
</dbReference>
<dbReference type="Gene3D" id="3.30.565.10">
    <property type="entry name" value="Histidine kinase-like ATPase, C-terminal domain"/>
    <property type="match status" value="1"/>
</dbReference>
<dbReference type="EMBL" id="JAFKCW010000002">
    <property type="protein sequence ID" value="MBN7801273.1"/>
    <property type="molecule type" value="Genomic_DNA"/>
</dbReference>
<protein>
    <recommendedName>
        <fullName evidence="2">histidine kinase</fullName>
        <ecNumber evidence="2">2.7.13.3</ecNumber>
    </recommendedName>
</protein>
<proteinExistence type="predicted"/>
<evidence type="ECO:0000256" key="4">
    <source>
        <dbReference type="ARBA" id="ARBA00022679"/>
    </source>
</evidence>
<name>A0ABS3BPP6_9BACT</name>
<sequence>MSGEKSIDNQVVDLISPIPNNEFERLLALNELELDYSDLNRSLGDLTKLAAKIAGTSISFINLIDTFTQWSVSSFGMEVSQTPREESVCQYTILEENSKGLEVSDLAADERFKDRDYVTGDPFLKYYFGVSLKIDEGLAIGSLCVMDDEYRSLSNEKKEMLEIVAEEIVKRIKTLHAISTLKKRLQESDTVKNNVAHDIRGPLGGIVGLTEIIELQGERNTLEEVLSYISLIQKSGKSVLELADEILSKSSVMGKPKEHEFTLATLREKVIDLFGPQAMSKKVRLRVNHATEYASHPFSKNNILQILGNLISNSIKFTPEGGEVVVNLEIEVEDRFRQLLLKVKDSGVGMPKEKIDQIVNGNAASSSGTSGEKGYGFGLNLVQRLVTNLGGRISVNSEPGTGTQFELTLPLS</sequence>
<keyword evidence="5 7" id="KW-0418">Kinase</keyword>
<dbReference type="EC" id="2.7.13.3" evidence="2"/>
<dbReference type="SUPFAM" id="SSF55874">
    <property type="entry name" value="ATPase domain of HSP90 chaperone/DNA topoisomerase II/histidine kinase"/>
    <property type="match status" value="1"/>
</dbReference>
<gene>
    <name evidence="7" type="ORF">J0A67_10405</name>
</gene>
<evidence type="ECO:0000256" key="2">
    <source>
        <dbReference type="ARBA" id="ARBA00012438"/>
    </source>
</evidence>
<dbReference type="InterPro" id="IPR004358">
    <property type="entry name" value="Sig_transdc_His_kin-like_C"/>
</dbReference>
<reference evidence="7 8" key="1">
    <citation type="submission" date="2021-03" db="EMBL/GenBank/DDBJ databases">
        <title>novel species isolated from a fishpond in China.</title>
        <authorList>
            <person name="Lu H."/>
            <person name="Cai Z."/>
        </authorList>
    </citation>
    <scope>NUCLEOTIDE SEQUENCE [LARGE SCALE GENOMIC DNA]</scope>
    <source>
        <strain evidence="7 8">JCM 31546</strain>
    </source>
</reference>
<dbReference type="PANTHER" id="PTHR43047:SF72">
    <property type="entry name" value="OSMOSENSING HISTIDINE PROTEIN KINASE SLN1"/>
    <property type="match status" value="1"/>
</dbReference>
<dbReference type="CDD" id="cd00082">
    <property type="entry name" value="HisKA"/>
    <property type="match status" value="1"/>
</dbReference>
<dbReference type="SMART" id="SM00387">
    <property type="entry name" value="HATPase_c"/>
    <property type="match status" value="1"/>
</dbReference>
<dbReference type="PRINTS" id="PR00344">
    <property type="entry name" value="BCTRLSENSOR"/>
</dbReference>
<dbReference type="Gene3D" id="3.30.450.40">
    <property type="match status" value="1"/>
</dbReference>
<keyword evidence="3" id="KW-0597">Phosphoprotein</keyword>
<evidence type="ECO:0000313" key="7">
    <source>
        <dbReference type="EMBL" id="MBN7801273.1"/>
    </source>
</evidence>
<dbReference type="GO" id="GO:0016301">
    <property type="term" value="F:kinase activity"/>
    <property type="evidence" value="ECO:0007669"/>
    <property type="project" value="UniProtKB-KW"/>
</dbReference>
<dbReference type="Pfam" id="PF00512">
    <property type="entry name" value="HisKA"/>
    <property type="match status" value="1"/>
</dbReference>
<dbReference type="Gene3D" id="1.10.287.130">
    <property type="match status" value="1"/>
</dbReference>
<organism evidence="7 8">
    <name type="scientific">Algoriphagus aestuariicola</name>
    <dbReference type="NCBI Taxonomy" id="1852016"/>
    <lineage>
        <taxon>Bacteria</taxon>
        <taxon>Pseudomonadati</taxon>
        <taxon>Bacteroidota</taxon>
        <taxon>Cytophagia</taxon>
        <taxon>Cytophagales</taxon>
        <taxon>Cyclobacteriaceae</taxon>
        <taxon>Algoriphagus</taxon>
    </lineage>
</organism>
<evidence type="ECO:0000256" key="3">
    <source>
        <dbReference type="ARBA" id="ARBA00022553"/>
    </source>
</evidence>
<dbReference type="SUPFAM" id="SSF55781">
    <property type="entry name" value="GAF domain-like"/>
    <property type="match status" value="1"/>
</dbReference>
<comment type="caution">
    <text evidence="7">The sequence shown here is derived from an EMBL/GenBank/DDBJ whole genome shotgun (WGS) entry which is preliminary data.</text>
</comment>
<keyword evidence="4" id="KW-0808">Transferase</keyword>
<feature type="domain" description="Histidine kinase" evidence="6">
    <location>
        <begin position="194"/>
        <end position="412"/>
    </location>
</feature>
<dbReference type="InterPro" id="IPR036890">
    <property type="entry name" value="HATPase_C_sf"/>
</dbReference>
<dbReference type="RefSeq" id="WP_206569242.1">
    <property type="nucleotide sequence ID" value="NZ_JAFKCW010000002.1"/>
</dbReference>
<accession>A0ABS3BPP6</accession>
<evidence type="ECO:0000256" key="5">
    <source>
        <dbReference type="ARBA" id="ARBA00022777"/>
    </source>
</evidence>
<comment type="catalytic activity">
    <reaction evidence="1">
        <text>ATP + protein L-histidine = ADP + protein N-phospho-L-histidine.</text>
        <dbReference type="EC" id="2.7.13.3"/>
    </reaction>
</comment>